<feature type="transmembrane region" description="Helical" evidence="9">
    <location>
        <begin position="147"/>
        <end position="169"/>
    </location>
</feature>
<sequence length="657" mass="74930">MKNIVKQVIKSPFSKLSIFKYQLGPLWTMVCFFILAIVALSICRVSLMIWQAERISTFNDGFKILINGLRVDISSISYLLVIPVILSTIIMFLNKGKSLLYWFLRIWLITMITVLMYMEVITPTFILEYDLRPNRLFIEYIIYPKEVLSMLWTGYKIEILLSSLTLFSVYKFSTHFFKSHWQAHYQTTILFKCVSTSLVVILIFSGSRSSLGHRPLNPAMMAFSTDHLLNDLTLNSTYSVACAIKHMLNEQSSEEYYGKMSNEKVISLVQNSTVFTETQFKDKRHPTSSYRQASYQGKPKNLVILLQESLGARYVGALGGLPLTPNLDNLMGEGWNFTNLYATGTRSVRGIEAVITGFTPTPARSVVKLDKSQENFFTIAGFLANKGYHTQFIYGGESHFDNMKRFFLGNGIQEIVDSESFNKIDFKGSWGASDEDLYDQAHIELNKLAKQKQPFFSLIFTSSNHSPYEFPDDKITLYDDEKNTRNNAVKYADYALGEFLEKAKKSDYWKDTIFLVVADHDSRVAGASLVPIEHFKIPGVILGENITPRNDSRLISQIDLAPTLLSLIGASGRTPMLGHDMTTDIPKDKLRAMMQYDKNFAYMKNDSVTILQPQKAPLHFAYLQKQLKAKEHNPKLALEAKANVIFGSKAYQNRWYQ</sequence>
<dbReference type="InterPro" id="IPR050448">
    <property type="entry name" value="OpgB/LTA_synthase_biosynth"/>
</dbReference>
<evidence type="ECO:0000256" key="5">
    <source>
        <dbReference type="ARBA" id="ARBA00023136"/>
    </source>
</evidence>
<dbReference type="Gene3D" id="3.40.720.10">
    <property type="entry name" value="Alkaline Phosphatase, subunit A"/>
    <property type="match status" value="1"/>
</dbReference>
<keyword evidence="12" id="KW-1185">Reference proteome</keyword>
<feature type="binding site" evidence="8">
    <location>
        <position position="308"/>
    </location>
    <ligand>
        <name>Mn(2+)</name>
        <dbReference type="ChEBI" id="CHEBI:29035"/>
    </ligand>
</feature>
<accession>A0A1I1NLZ9</accession>
<dbReference type="RefSeq" id="WP_091986134.1">
    <property type="nucleotide sequence ID" value="NZ_FOLO01000026.1"/>
</dbReference>
<evidence type="ECO:0000256" key="6">
    <source>
        <dbReference type="PIRSR" id="PIRSR005091-1"/>
    </source>
</evidence>
<dbReference type="Pfam" id="PF00884">
    <property type="entry name" value="Sulfatase"/>
    <property type="match status" value="1"/>
</dbReference>
<keyword evidence="5 9" id="KW-0472">Membrane</keyword>
<evidence type="ECO:0000256" key="4">
    <source>
        <dbReference type="ARBA" id="ARBA00022989"/>
    </source>
</evidence>
<dbReference type="GO" id="GO:0016740">
    <property type="term" value="F:transferase activity"/>
    <property type="evidence" value="ECO:0007669"/>
    <property type="project" value="UniProtKB-KW"/>
</dbReference>
<evidence type="ECO:0000256" key="7">
    <source>
        <dbReference type="PIRSR" id="PIRSR005091-2"/>
    </source>
</evidence>
<dbReference type="InterPro" id="IPR017850">
    <property type="entry name" value="Alkaline_phosphatase_core_sf"/>
</dbReference>
<dbReference type="SUPFAM" id="SSF53649">
    <property type="entry name" value="Alkaline phosphatase-like"/>
    <property type="match status" value="1"/>
</dbReference>
<feature type="transmembrane region" description="Helical" evidence="9">
    <location>
        <begin position="189"/>
        <end position="206"/>
    </location>
</feature>
<protein>
    <submittedName>
        <fullName evidence="11">Phosphoglycerol transferase</fullName>
    </submittedName>
</protein>
<dbReference type="STRING" id="1123010.SAMN02745724_03123"/>
<comment type="subcellular location">
    <subcellularLocation>
        <location evidence="1">Cell membrane</location>
        <topology evidence="1">Multi-pass membrane protein</topology>
    </subcellularLocation>
</comment>
<dbReference type="PIRSF" id="PIRSF005091">
    <property type="entry name" value="Mmb_sulf_HI1246"/>
    <property type="match status" value="1"/>
</dbReference>
<feature type="transmembrane region" description="Helical" evidence="9">
    <location>
        <begin position="71"/>
        <end position="93"/>
    </location>
</feature>
<evidence type="ECO:0000256" key="8">
    <source>
        <dbReference type="PIRSR" id="PIRSR005091-3"/>
    </source>
</evidence>
<dbReference type="CDD" id="cd16015">
    <property type="entry name" value="LTA_synthase"/>
    <property type="match status" value="1"/>
</dbReference>
<evidence type="ECO:0000313" key="11">
    <source>
        <dbReference type="EMBL" id="SFC98691.1"/>
    </source>
</evidence>
<keyword evidence="7" id="KW-0479">Metal-binding</keyword>
<organism evidence="11 12">
    <name type="scientific">Pseudoalteromonas denitrificans DSM 6059</name>
    <dbReference type="NCBI Taxonomy" id="1123010"/>
    <lineage>
        <taxon>Bacteria</taxon>
        <taxon>Pseudomonadati</taxon>
        <taxon>Pseudomonadota</taxon>
        <taxon>Gammaproteobacteria</taxon>
        <taxon>Alteromonadales</taxon>
        <taxon>Pseudoalteromonadaceae</taxon>
        <taxon>Pseudoalteromonas</taxon>
    </lineage>
</organism>
<evidence type="ECO:0000313" key="12">
    <source>
        <dbReference type="Proteomes" id="UP000198862"/>
    </source>
</evidence>
<dbReference type="GO" id="GO:0005886">
    <property type="term" value="C:plasma membrane"/>
    <property type="evidence" value="ECO:0007669"/>
    <property type="project" value="UniProtKB-SubCell"/>
</dbReference>
<feature type="transmembrane region" description="Helical" evidence="9">
    <location>
        <begin position="26"/>
        <end position="50"/>
    </location>
</feature>
<keyword evidence="3 9" id="KW-0812">Transmembrane</keyword>
<feature type="binding site" evidence="8">
    <location>
        <position position="520"/>
    </location>
    <ligand>
        <name>Mn(2+)</name>
        <dbReference type="ChEBI" id="CHEBI:29035"/>
    </ligand>
</feature>
<dbReference type="InterPro" id="IPR012160">
    <property type="entry name" value="LtaS-like"/>
</dbReference>
<evidence type="ECO:0000256" key="9">
    <source>
        <dbReference type="SAM" id="Phobius"/>
    </source>
</evidence>
<proteinExistence type="predicted"/>
<feature type="domain" description="Sulfatase N-terminal" evidence="10">
    <location>
        <begin position="300"/>
        <end position="569"/>
    </location>
</feature>
<feature type="transmembrane region" description="Helical" evidence="9">
    <location>
        <begin position="99"/>
        <end position="126"/>
    </location>
</feature>
<keyword evidence="11" id="KW-0808">Transferase</keyword>
<feature type="binding site" evidence="8">
    <location>
        <position position="519"/>
    </location>
    <ligand>
        <name>Mn(2+)</name>
        <dbReference type="ChEBI" id="CHEBI:29035"/>
    </ligand>
</feature>
<evidence type="ECO:0000256" key="3">
    <source>
        <dbReference type="ARBA" id="ARBA00022692"/>
    </source>
</evidence>
<evidence type="ECO:0000259" key="10">
    <source>
        <dbReference type="Pfam" id="PF00884"/>
    </source>
</evidence>
<dbReference type="OrthoDB" id="9760224at2"/>
<gene>
    <name evidence="11" type="ORF">SAMN02745724_03123</name>
</gene>
<keyword evidence="2" id="KW-1003">Cell membrane</keyword>
<feature type="binding site" evidence="7">
    <location>
        <position position="465"/>
    </location>
    <ligand>
        <name>substrate</name>
    </ligand>
</feature>
<dbReference type="PANTHER" id="PTHR47371:SF3">
    <property type="entry name" value="PHOSPHOGLYCEROL TRANSFERASE I"/>
    <property type="match status" value="1"/>
</dbReference>
<evidence type="ECO:0000256" key="2">
    <source>
        <dbReference type="ARBA" id="ARBA00022475"/>
    </source>
</evidence>
<feature type="active site" evidence="6">
    <location>
        <position position="347"/>
    </location>
</feature>
<keyword evidence="7" id="KW-0464">Manganese</keyword>
<dbReference type="GO" id="GO:0046872">
    <property type="term" value="F:metal ion binding"/>
    <property type="evidence" value="ECO:0007669"/>
    <property type="project" value="UniProtKB-KW"/>
</dbReference>
<keyword evidence="4 9" id="KW-1133">Transmembrane helix</keyword>
<name>A0A1I1NLZ9_9GAMM</name>
<evidence type="ECO:0000256" key="1">
    <source>
        <dbReference type="ARBA" id="ARBA00004651"/>
    </source>
</evidence>
<reference evidence="11 12" key="1">
    <citation type="submission" date="2016-10" db="EMBL/GenBank/DDBJ databases">
        <authorList>
            <person name="de Groot N.N."/>
        </authorList>
    </citation>
    <scope>NUCLEOTIDE SEQUENCE [LARGE SCALE GENOMIC DNA]</scope>
    <source>
        <strain evidence="11 12">DSM 6059</strain>
    </source>
</reference>
<dbReference type="PANTHER" id="PTHR47371">
    <property type="entry name" value="LIPOTEICHOIC ACID SYNTHASE"/>
    <property type="match status" value="1"/>
</dbReference>
<dbReference type="Gene3D" id="3.30.1120.80">
    <property type="match status" value="1"/>
</dbReference>
<dbReference type="AlphaFoldDB" id="A0A1I1NLZ9"/>
<dbReference type="Proteomes" id="UP000198862">
    <property type="component" value="Unassembled WGS sequence"/>
</dbReference>
<dbReference type="EMBL" id="FOLO01000026">
    <property type="protein sequence ID" value="SFC98691.1"/>
    <property type="molecule type" value="Genomic_DNA"/>
</dbReference>
<dbReference type="InterPro" id="IPR000917">
    <property type="entry name" value="Sulfatase_N"/>
</dbReference>